<dbReference type="Proteomes" id="UP000268007">
    <property type="component" value="Unassembled WGS sequence"/>
</dbReference>
<sequence length="96" mass="11096">MLSTSATFNLNASGVSRNLVVTPLFLQNHNQPWQPNEIYEIQQTFNFPANELNKVIEPLNLGKIIVDEQMNWHYEGEHQLSEEEVEQIAKFVLSQI</sequence>
<organism evidence="1 2">
    <name type="scientific">Mucilaginibacter gracilis</name>
    <dbReference type="NCBI Taxonomy" id="423350"/>
    <lineage>
        <taxon>Bacteria</taxon>
        <taxon>Pseudomonadati</taxon>
        <taxon>Bacteroidota</taxon>
        <taxon>Sphingobacteriia</taxon>
        <taxon>Sphingobacteriales</taxon>
        <taxon>Sphingobacteriaceae</taxon>
        <taxon>Mucilaginibacter</taxon>
    </lineage>
</organism>
<dbReference type="RefSeq" id="WP_121201126.1">
    <property type="nucleotide sequence ID" value="NZ_RBKU01000001.1"/>
</dbReference>
<accession>A0A495J851</accession>
<reference evidence="1 2" key="1">
    <citation type="submission" date="2018-10" db="EMBL/GenBank/DDBJ databases">
        <title>Genomic Encyclopedia of Archaeal and Bacterial Type Strains, Phase II (KMG-II): from individual species to whole genera.</title>
        <authorList>
            <person name="Goeker M."/>
        </authorList>
    </citation>
    <scope>NUCLEOTIDE SEQUENCE [LARGE SCALE GENOMIC DNA]</scope>
    <source>
        <strain evidence="1 2">DSM 18602</strain>
    </source>
</reference>
<comment type="caution">
    <text evidence="1">The sequence shown here is derived from an EMBL/GenBank/DDBJ whole genome shotgun (WGS) entry which is preliminary data.</text>
</comment>
<proteinExistence type="predicted"/>
<dbReference type="EMBL" id="RBKU01000001">
    <property type="protein sequence ID" value="RKR85057.1"/>
    <property type="molecule type" value="Genomic_DNA"/>
</dbReference>
<keyword evidence="2" id="KW-1185">Reference proteome</keyword>
<dbReference type="AlphaFoldDB" id="A0A495J851"/>
<gene>
    <name evidence="1" type="ORF">BDD43_5313</name>
</gene>
<dbReference type="OrthoDB" id="9772100at2"/>
<evidence type="ECO:0000313" key="2">
    <source>
        <dbReference type="Proteomes" id="UP000268007"/>
    </source>
</evidence>
<name>A0A495J851_9SPHI</name>
<protein>
    <submittedName>
        <fullName evidence="1">Uncharacterized protein</fullName>
    </submittedName>
</protein>
<evidence type="ECO:0000313" key="1">
    <source>
        <dbReference type="EMBL" id="RKR85057.1"/>
    </source>
</evidence>